<reference evidence="2" key="1">
    <citation type="submission" date="2022-05" db="EMBL/GenBank/DDBJ databases">
        <authorList>
            <person name="Oliphant S.A."/>
            <person name="Watson-Haigh N.S."/>
            <person name="Sumby K.M."/>
            <person name="Gardner J.M."/>
            <person name="Jiranek V."/>
        </authorList>
    </citation>
    <scope>NUCLEOTIDE SEQUENCE</scope>
    <source>
        <strain evidence="2">KI4_B1</strain>
    </source>
</reference>
<keyword evidence="3" id="KW-1185">Reference proteome</keyword>
<organism evidence="2 3">
    <name type="scientific">Fructilactobacillus cliffordii</name>
    <dbReference type="NCBI Taxonomy" id="2940299"/>
    <lineage>
        <taxon>Bacteria</taxon>
        <taxon>Bacillati</taxon>
        <taxon>Bacillota</taxon>
        <taxon>Bacilli</taxon>
        <taxon>Lactobacillales</taxon>
        <taxon>Lactobacillaceae</taxon>
        <taxon>Fructilactobacillus</taxon>
    </lineage>
</organism>
<accession>A0A9Q9E1U9</accession>
<protein>
    <submittedName>
        <fullName evidence="2">Uncharacterized protein</fullName>
    </submittedName>
</protein>
<evidence type="ECO:0000313" key="2">
    <source>
        <dbReference type="EMBL" id="USS89120.1"/>
    </source>
</evidence>
<dbReference type="EMBL" id="CP097119">
    <property type="protein sequence ID" value="USS89120.1"/>
    <property type="molecule type" value="Genomic_DNA"/>
</dbReference>
<dbReference type="Proteomes" id="UP001055911">
    <property type="component" value="Chromosome"/>
</dbReference>
<evidence type="ECO:0000313" key="3">
    <source>
        <dbReference type="Proteomes" id="UP001055911"/>
    </source>
</evidence>
<gene>
    <name evidence="2" type="ORF">M3M40_06495</name>
</gene>
<proteinExistence type="predicted"/>
<dbReference type="AlphaFoldDB" id="A0A9Q9E1U9"/>
<name>A0A9Q9E1U9_9LACO</name>
<feature type="transmembrane region" description="Helical" evidence="1">
    <location>
        <begin position="7"/>
        <end position="28"/>
    </location>
</feature>
<keyword evidence="1" id="KW-0812">Transmembrane</keyword>
<evidence type="ECO:0000256" key="1">
    <source>
        <dbReference type="SAM" id="Phobius"/>
    </source>
</evidence>
<keyword evidence="1" id="KW-1133">Transmembrane helix</keyword>
<dbReference type="PROSITE" id="PS51257">
    <property type="entry name" value="PROKAR_LIPOPROTEIN"/>
    <property type="match status" value="1"/>
</dbReference>
<keyword evidence="1" id="KW-0472">Membrane</keyword>
<feature type="transmembrane region" description="Helical" evidence="1">
    <location>
        <begin position="48"/>
        <end position="70"/>
    </location>
</feature>
<dbReference type="RefSeq" id="WP_252766637.1">
    <property type="nucleotide sequence ID" value="NZ_CP097119.1"/>
</dbReference>
<sequence>MKKGYFYLLLAITLVSCFIPIYILVNAIKTNVVINLLPVIAYNFPQGTLSWSGCIALLLTIVTIVARVFIKK</sequence>